<evidence type="ECO:0000256" key="3">
    <source>
        <dbReference type="ARBA" id="ARBA00022448"/>
    </source>
</evidence>
<evidence type="ECO:0000313" key="15">
    <source>
        <dbReference type="EMBL" id="ARW60458.1"/>
    </source>
</evidence>
<feature type="transmembrane region" description="Helical" evidence="12">
    <location>
        <begin position="109"/>
        <end position="129"/>
    </location>
</feature>
<keyword evidence="6 12" id="KW-1133">Transmembrane helix</keyword>
<dbReference type="EMBL" id="MF101413">
    <property type="protein sequence ID" value="ARW60458.1"/>
    <property type="molecule type" value="Genomic_DNA"/>
</dbReference>
<evidence type="ECO:0000256" key="5">
    <source>
        <dbReference type="ARBA" id="ARBA00022927"/>
    </source>
</evidence>
<dbReference type="NCBIfam" id="TIGR00967">
    <property type="entry name" value="3a0501s007"/>
    <property type="match status" value="1"/>
</dbReference>
<protein>
    <recommendedName>
        <fullName evidence="9 12">Protein translocase subunit SecY</fullName>
    </recommendedName>
</protein>
<gene>
    <name evidence="12 15" type="primary">secY</name>
</gene>
<keyword evidence="3 12" id="KW-0813">Transport</keyword>
<evidence type="ECO:0000256" key="1">
    <source>
        <dbReference type="ARBA" id="ARBA00004141"/>
    </source>
</evidence>
<dbReference type="GeneID" id="33353585"/>
<comment type="function">
    <text evidence="10 12">The central subunit of the protein translocation channel SecYE. Consists of two halves formed by TMs 1-5 and 6-10. These two domains form a lateral gate at the front which open onto the bilayer between TMs 2 and 7, and are clamped together by SecE at the back. The channel is closed by both a pore ring composed of hydrophobic SecY resides and a short helix (helix 2A) on the extracellular side of the membrane which forms a plug.</text>
</comment>
<dbReference type="PROSITE" id="PS00755">
    <property type="entry name" value="SECY_1"/>
    <property type="match status" value="1"/>
</dbReference>
<keyword evidence="15" id="KW-0150">Chloroplast</keyword>
<keyword evidence="15" id="KW-0934">Plastid</keyword>
<evidence type="ECO:0000256" key="11">
    <source>
        <dbReference type="ARBA" id="ARBA00062357"/>
    </source>
</evidence>
<evidence type="ECO:0000256" key="13">
    <source>
        <dbReference type="RuleBase" id="RU003484"/>
    </source>
</evidence>
<dbReference type="HAMAP" id="MF_01465">
    <property type="entry name" value="SecY"/>
    <property type="match status" value="1"/>
</dbReference>
<evidence type="ECO:0000256" key="8">
    <source>
        <dbReference type="ARBA" id="ARBA00023136"/>
    </source>
</evidence>
<keyword evidence="4 12" id="KW-0812">Transmembrane</keyword>
<feature type="transmembrane region" description="Helical" evidence="12">
    <location>
        <begin position="251"/>
        <end position="271"/>
    </location>
</feature>
<keyword evidence="12" id="KW-0793">Thylakoid</keyword>
<dbReference type="PIRSF" id="PIRSF004557">
    <property type="entry name" value="SecY"/>
    <property type="match status" value="1"/>
</dbReference>
<feature type="transmembrane region" description="Helical" evidence="12">
    <location>
        <begin position="7"/>
        <end position="29"/>
    </location>
</feature>
<dbReference type="InterPro" id="IPR023201">
    <property type="entry name" value="SecY_dom_sf"/>
</dbReference>
<evidence type="ECO:0000256" key="4">
    <source>
        <dbReference type="ARBA" id="ARBA00022692"/>
    </source>
</evidence>
<dbReference type="PANTHER" id="PTHR10906">
    <property type="entry name" value="SECY/SEC61-ALPHA FAMILY MEMBER"/>
    <property type="match status" value="1"/>
</dbReference>
<feature type="transmembrane region" description="Helical" evidence="12">
    <location>
        <begin position="195"/>
        <end position="215"/>
    </location>
</feature>
<dbReference type="GO" id="GO:0006605">
    <property type="term" value="P:protein targeting"/>
    <property type="evidence" value="ECO:0007669"/>
    <property type="project" value="UniProtKB-UniRule"/>
</dbReference>
<comment type="subunit">
    <text evidence="11">Component of the plastid Sec protein translocase complex, which is composed of at least SecY, SecE and SecG.</text>
</comment>
<evidence type="ECO:0000256" key="12">
    <source>
        <dbReference type="HAMAP-Rule" id="MF_01465"/>
    </source>
</evidence>
<dbReference type="Gene3D" id="1.10.3370.10">
    <property type="entry name" value="SecY subunit domain"/>
    <property type="match status" value="1"/>
</dbReference>
<keyword evidence="8 12" id="KW-0472">Membrane</keyword>
<dbReference type="GO" id="GO:0009535">
    <property type="term" value="C:chloroplast thylakoid membrane"/>
    <property type="evidence" value="ECO:0007669"/>
    <property type="project" value="UniProtKB-SubCell"/>
</dbReference>
<sequence length="405" mass="45681">MEKNKKLINKITITLIILFISRIGIFIPIPGINQNEFNRSIGQNNIINFLNVFSGGGFSTIGIFSLGIIPYINSSIITQLLIKIIPKLEEIQKDEGEIGKQKINKITKYLTGLWGIIQSVIIGLWIKPYTFDWNIHYFFDLTITLTTGSLIIMWFSEIITEYGIGNGASLLIFQNIVSNIPQNLQSYTNNNTNNLMPTLLLLTSCIAILIINIMIQDSKRKINIIASKHLGEKNQLYKQNYIPLKLNQGGVMPIIFASAAINLPQYLLINIENVMLKEIFNNSIFYLLEYSVLIIGFSYFYSSIILNTKDIAENLQKMGASIPNIRPGEETIQYLNQIISKLTFIGAFFLFIIAQFPLITSNITNINILQGFGTTSLLILVGVAIETAKQIQTYIISEQYDSIVK</sequence>
<dbReference type="InterPro" id="IPR030659">
    <property type="entry name" value="SecY_CS"/>
</dbReference>
<geneLocation type="chloroplast" evidence="15"/>
<dbReference type="Pfam" id="PF00344">
    <property type="entry name" value="SecY"/>
    <property type="match status" value="1"/>
</dbReference>
<dbReference type="AlphaFoldDB" id="A0A1Z1M307"/>
<organism evidence="15">
    <name type="scientific">Periphykon beckeri</name>
    <dbReference type="NCBI Taxonomy" id="2006982"/>
    <lineage>
        <taxon>Eukaryota</taxon>
        <taxon>Rhodophyta</taxon>
        <taxon>Florideophyceae</taxon>
        <taxon>Rhodymeniophycidae</taxon>
        <taxon>Ceramiales</taxon>
        <taxon>Rhodomelaceae</taxon>
        <taxon>Periphykon</taxon>
    </lineage>
</organism>
<dbReference type="FunFam" id="1.10.3370.10:FF:000001">
    <property type="entry name" value="Preprotein translocase subunit SecY"/>
    <property type="match status" value="1"/>
</dbReference>
<feature type="transmembrane region" description="Helical" evidence="12">
    <location>
        <begin position="162"/>
        <end position="180"/>
    </location>
</feature>
<keyword evidence="5 12" id="KW-0653">Protein transport</keyword>
<dbReference type="GO" id="GO:0065002">
    <property type="term" value="P:intracellular protein transmembrane transport"/>
    <property type="evidence" value="ECO:0007669"/>
    <property type="project" value="UniProtKB-UniRule"/>
</dbReference>
<dbReference type="InterPro" id="IPR002208">
    <property type="entry name" value="SecY/SEC61-alpha"/>
</dbReference>
<comment type="subcellular location">
    <subcellularLocation>
        <location evidence="1 13">Membrane</location>
        <topology evidence="1 13">Multi-pass membrane protein</topology>
    </subcellularLocation>
    <subcellularLocation>
        <location evidence="12">Plastid</location>
        <location evidence="12">Chloroplast thylakoid membrane</location>
        <topology evidence="12">Multi-pass membrane protein</topology>
    </subcellularLocation>
</comment>
<dbReference type="RefSeq" id="YP_009392110.1">
    <property type="nucleotide sequence ID" value="NC_035261.1"/>
</dbReference>
<feature type="transmembrane region" description="Helical" evidence="12">
    <location>
        <begin position="366"/>
        <end position="385"/>
    </location>
</feature>
<evidence type="ECO:0000256" key="9">
    <source>
        <dbReference type="ARBA" id="ARBA00039733"/>
    </source>
</evidence>
<evidence type="ECO:0000256" key="14">
    <source>
        <dbReference type="RuleBase" id="RU004349"/>
    </source>
</evidence>
<accession>A0A1Z1M307</accession>
<proteinExistence type="inferred from homology"/>
<reference evidence="15" key="1">
    <citation type="journal article" date="2017" name="J. Phycol.">
        <title>Analysis of chloroplast genomes and a supermatrix inform reclassification of the Rhodomelaceae (Rhodophyta).</title>
        <authorList>
            <person name="Diaz-Tapia P."/>
            <person name="Maggs C.A."/>
            <person name="West J.A."/>
            <person name="Verbruggen H."/>
        </authorList>
    </citation>
    <scope>NUCLEOTIDE SEQUENCE</scope>
    <source>
        <strain evidence="15">JH1427</strain>
    </source>
</reference>
<feature type="transmembrane region" description="Helical" evidence="12">
    <location>
        <begin position="283"/>
        <end position="301"/>
    </location>
</feature>
<feature type="transmembrane region" description="Helical" evidence="12">
    <location>
        <begin position="49"/>
        <end position="72"/>
    </location>
</feature>
<feature type="transmembrane region" description="Helical" evidence="12">
    <location>
        <begin position="135"/>
        <end position="155"/>
    </location>
</feature>
<dbReference type="InterPro" id="IPR026593">
    <property type="entry name" value="SecY"/>
</dbReference>
<evidence type="ECO:0000256" key="10">
    <source>
        <dbReference type="ARBA" id="ARBA00055151"/>
    </source>
</evidence>
<evidence type="ECO:0000256" key="2">
    <source>
        <dbReference type="ARBA" id="ARBA00005751"/>
    </source>
</evidence>
<comment type="similarity">
    <text evidence="2 12 14">Belongs to the SecY/SEC61-alpha family.</text>
</comment>
<evidence type="ECO:0000256" key="6">
    <source>
        <dbReference type="ARBA" id="ARBA00022989"/>
    </source>
</evidence>
<dbReference type="PRINTS" id="PR00303">
    <property type="entry name" value="SECYTRNLCASE"/>
</dbReference>
<comment type="subunit">
    <text evidence="12">Component of the plastid Sec protein translocase complex, which is composed of at least SecY and SecE.</text>
</comment>
<name>A0A1Z1M307_9FLOR</name>
<dbReference type="PROSITE" id="PS00756">
    <property type="entry name" value="SECY_2"/>
    <property type="match status" value="1"/>
</dbReference>
<keyword evidence="7 12" id="KW-0811">Translocation</keyword>
<feature type="transmembrane region" description="Helical" evidence="12">
    <location>
        <begin position="342"/>
        <end position="360"/>
    </location>
</feature>
<evidence type="ECO:0000256" key="7">
    <source>
        <dbReference type="ARBA" id="ARBA00023010"/>
    </source>
</evidence>
<dbReference type="SUPFAM" id="SSF103491">
    <property type="entry name" value="Preprotein translocase SecY subunit"/>
    <property type="match status" value="1"/>
</dbReference>